<dbReference type="EMBL" id="CP014699">
    <property type="protein sequence ID" value="AND78626.1"/>
    <property type="molecule type" value="Genomic_DNA"/>
</dbReference>
<dbReference type="KEGG" id="spat:A0O21_00585"/>
<name>A0A172Q5A0_9STRE</name>
<dbReference type="STRING" id="1811193.A0O21_00585"/>
<organism evidence="1 2">
    <name type="scientific">Streptococcus pantholopis</name>
    <dbReference type="NCBI Taxonomy" id="1811193"/>
    <lineage>
        <taxon>Bacteria</taxon>
        <taxon>Bacillati</taxon>
        <taxon>Bacillota</taxon>
        <taxon>Bacilli</taxon>
        <taxon>Lactobacillales</taxon>
        <taxon>Streptococcaceae</taxon>
        <taxon>Streptococcus</taxon>
    </lineage>
</organism>
<evidence type="ECO:0000313" key="1">
    <source>
        <dbReference type="EMBL" id="AND78626.1"/>
    </source>
</evidence>
<sequence length="67" mass="8310">MFNYTLLQKIIQSFLLIYNWENLPEKEGSHSLFWLLHRFLLFEWVIYFINTEFSRQNGSIGAYFDYY</sequence>
<dbReference type="AlphaFoldDB" id="A0A172Q5A0"/>
<dbReference type="Proteomes" id="UP000077317">
    <property type="component" value="Chromosome"/>
</dbReference>
<keyword evidence="2" id="KW-1185">Reference proteome</keyword>
<evidence type="ECO:0000313" key="2">
    <source>
        <dbReference type="Proteomes" id="UP000077317"/>
    </source>
</evidence>
<gene>
    <name evidence="1" type="ORF">A0O21_00585</name>
</gene>
<reference evidence="1 2" key="1">
    <citation type="journal article" date="2016" name="Int. J. Syst. Evol. Microbiol.">
        <title>Streptococcuspantholopis sp. nov., isolated from faeces of the Tibetan antelope (Pantholops hodgsonii).</title>
        <authorList>
            <person name="Bai X."/>
            <person name="Xiong Y."/>
            <person name="Lu S."/>
            <person name="Jin D."/>
            <person name="Lai X."/>
            <person name="Yang J."/>
            <person name="Niu L."/>
            <person name="Hu S."/>
            <person name="Meng X."/>
            <person name="Pu J."/>
            <person name="Ye C."/>
            <person name="Xu J."/>
        </authorList>
    </citation>
    <scope>NUCLEOTIDE SEQUENCE [LARGE SCALE GENOMIC DNA]</scope>
    <source>
        <strain evidence="1 2">TA 26</strain>
    </source>
</reference>
<proteinExistence type="predicted"/>
<protein>
    <submittedName>
        <fullName evidence="1">Uncharacterized protein</fullName>
    </submittedName>
</protein>
<reference evidence="2" key="2">
    <citation type="submission" date="2016-03" db="EMBL/GenBank/DDBJ databases">
        <title>Streptococcus antelopensis sp. nov., isolated from the feces of the Tibetan antelope (Pantholops hodgsonii) in Hoh Xil National Nature Reserve, Qinghai, China.</title>
        <authorList>
            <person name="Bai X."/>
        </authorList>
    </citation>
    <scope>NUCLEOTIDE SEQUENCE [LARGE SCALE GENOMIC DNA]</scope>
    <source>
        <strain evidence="2">TA 26</strain>
    </source>
</reference>
<accession>A0A172Q5A0</accession>